<organism evidence="1 2">
    <name type="scientific">Pyrenophora seminiperda CCB06</name>
    <dbReference type="NCBI Taxonomy" id="1302712"/>
    <lineage>
        <taxon>Eukaryota</taxon>
        <taxon>Fungi</taxon>
        <taxon>Dikarya</taxon>
        <taxon>Ascomycota</taxon>
        <taxon>Pezizomycotina</taxon>
        <taxon>Dothideomycetes</taxon>
        <taxon>Pleosporomycetidae</taxon>
        <taxon>Pleosporales</taxon>
        <taxon>Pleosporineae</taxon>
        <taxon>Pleosporaceae</taxon>
        <taxon>Pyrenophora</taxon>
    </lineage>
</organism>
<proteinExistence type="predicted"/>
<dbReference type="PANTHER" id="PTHR47843">
    <property type="entry name" value="BTB DOMAIN-CONTAINING PROTEIN-RELATED"/>
    <property type="match status" value="1"/>
</dbReference>
<dbReference type="OrthoDB" id="6359816at2759"/>
<dbReference type="EMBL" id="KE747811">
    <property type="protein sequence ID" value="RMZ67754.1"/>
    <property type="molecule type" value="Genomic_DNA"/>
</dbReference>
<evidence type="ECO:0000313" key="2">
    <source>
        <dbReference type="Proteomes" id="UP000265663"/>
    </source>
</evidence>
<protein>
    <submittedName>
        <fullName evidence="1">BTB POZ domain-containing</fullName>
    </submittedName>
</protein>
<reference evidence="1 2" key="1">
    <citation type="journal article" date="2014" name="PLoS ONE">
        <title>De novo Genome Assembly of the Fungal Plant Pathogen Pyrenophora semeniperda.</title>
        <authorList>
            <person name="Soliai M.M."/>
            <person name="Meyer S.E."/>
            <person name="Udall J.A."/>
            <person name="Elzinga D.E."/>
            <person name="Hermansen R.A."/>
            <person name="Bodily P.M."/>
            <person name="Hart A.A."/>
            <person name="Coleman C.E."/>
        </authorList>
    </citation>
    <scope>NUCLEOTIDE SEQUENCE [LARGE SCALE GENOMIC DNA]</scope>
    <source>
        <strain evidence="1 2">CCB06</strain>
        <tissue evidence="1">Mycelium</tissue>
    </source>
</reference>
<dbReference type="Proteomes" id="UP000265663">
    <property type="component" value="Unassembled WGS sequence"/>
</dbReference>
<keyword evidence="2" id="KW-1185">Reference proteome</keyword>
<accession>A0A3M7M007</accession>
<sequence length="97" mass="11138">MYELADKYEVVGLKELAKEKFSRGCKRFWDTPDFYTAASHAFSTTPEKDNGLRDCVSQTIATNMQLIRKFQVRRLLMRFNGLALGILDAKSKELGWA</sequence>
<dbReference type="AlphaFoldDB" id="A0A3M7M007"/>
<evidence type="ECO:0000313" key="1">
    <source>
        <dbReference type="EMBL" id="RMZ67754.1"/>
    </source>
</evidence>
<gene>
    <name evidence="1" type="ORF">GMOD_00010136</name>
</gene>
<name>A0A3M7M007_9PLEO</name>
<dbReference type="PANTHER" id="PTHR47843:SF5">
    <property type="entry name" value="BTB_POZ DOMAIN PROTEIN"/>
    <property type="match status" value="1"/>
</dbReference>